<dbReference type="AlphaFoldDB" id="A0A3D9YT82"/>
<gene>
    <name evidence="2" type="ORF">DES32_1863</name>
</gene>
<dbReference type="Proteomes" id="UP000256900">
    <property type="component" value="Unassembled WGS sequence"/>
</dbReference>
<protein>
    <recommendedName>
        <fullName evidence="4">HdeA/HdeB family protein</fullName>
    </recommendedName>
</protein>
<feature type="chain" id="PRO_5017783801" description="HdeA/HdeB family protein" evidence="1">
    <location>
        <begin position="25"/>
        <end position="109"/>
    </location>
</feature>
<dbReference type="EMBL" id="QUMO01000003">
    <property type="protein sequence ID" value="REF85827.1"/>
    <property type="molecule type" value="Genomic_DNA"/>
</dbReference>
<proteinExistence type="predicted"/>
<evidence type="ECO:0000313" key="2">
    <source>
        <dbReference type="EMBL" id="REF85827.1"/>
    </source>
</evidence>
<dbReference type="RefSeq" id="WP_115836434.1">
    <property type="nucleotide sequence ID" value="NZ_CP025086.1"/>
</dbReference>
<comment type="caution">
    <text evidence="2">The sequence shown here is derived from an EMBL/GenBank/DDBJ whole genome shotgun (WGS) entry which is preliminary data.</text>
</comment>
<organism evidence="2 3">
    <name type="scientific">Methylovirgula ligni</name>
    <dbReference type="NCBI Taxonomy" id="569860"/>
    <lineage>
        <taxon>Bacteria</taxon>
        <taxon>Pseudomonadati</taxon>
        <taxon>Pseudomonadota</taxon>
        <taxon>Alphaproteobacteria</taxon>
        <taxon>Hyphomicrobiales</taxon>
        <taxon>Beijerinckiaceae</taxon>
        <taxon>Methylovirgula</taxon>
    </lineage>
</organism>
<feature type="signal peptide" evidence="1">
    <location>
        <begin position="1"/>
        <end position="24"/>
    </location>
</feature>
<reference evidence="2 3" key="1">
    <citation type="submission" date="2018-08" db="EMBL/GenBank/DDBJ databases">
        <title>Genomic Encyclopedia of Type Strains, Phase IV (KMG-IV): sequencing the most valuable type-strain genomes for metagenomic binning, comparative biology and taxonomic classification.</title>
        <authorList>
            <person name="Goeker M."/>
        </authorList>
    </citation>
    <scope>NUCLEOTIDE SEQUENCE [LARGE SCALE GENOMIC DNA]</scope>
    <source>
        <strain evidence="2 3">BW863</strain>
    </source>
</reference>
<keyword evidence="1" id="KW-0732">Signal</keyword>
<evidence type="ECO:0008006" key="4">
    <source>
        <dbReference type="Google" id="ProtNLM"/>
    </source>
</evidence>
<name>A0A3D9YT82_9HYPH</name>
<sequence length="109" mass="11550">MKRQGIAMLVGVALLAATATQAPAEPLALASCAKFTSAKDVKEALYGGYIYGFLAARIGYRDAKRLTDTALKVKAAALNFCRRNQDATFVTVVEALTAEAAKKSRLPAL</sequence>
<accession>A0A3D9YT82</accession>
<evidence type="ECO:0000313" key="3">
    <source>
        <dbReference type="Proteomes" id="UP000256900"/>
    </source>
</evidence>
<keyword evidence="3" id="KW-1185">Reference proteome</keyword>
<evidence type="ECO:0000256" key="1">
    <source>
        <dbReference type="SAM" id="SignalP"/>
    </source>
</evidence>